<name>A0ABP7P6X6_9ACTN</name>
<gene>
    <name evidence="4" type="ORF">GCM10022231_20840</name>
</gene>
<dbReference type="InterPro" id="IPR009057">
    <property type="entry name" value="Homeodomain-like_sf"/>
</dbReference>
<sequence length="212" mass="23562">MGREAVIRDYGGVSAQERRDMRRRRLIDAGRTLWGNEGLNAVSVRGVCTAAGLTHRYFYEHFSGREELLVAVAGQVREELVQMMLDQSTATGGSVDQRFRAALTMYLHAFCEDPQFHRIMTTDKTGIAGLETWEHETLDLIADSMVKFGAEVPGVEIPGDSESRRRARFVVGGVNRLIAGWLVEQDTTAAELAQACTDYCMALVRVPAPPER</sequence>
<evidence type="ECO:0000313" key="4">
    <source>
        <dbReference type="EMBL" id="GAA3960645.1"/>
    </source>
</evidence>
<dbReference type="SUPFAM" id="SSF46689">
    <property type="entry name" value="Homeodomain-like"/>
    <property type="match status" value="1"/>
</dbReference>
<keyword evidence="5" id="KW-1185">Reference proteome</keyword>
<proteinExistence type="predicted"/>
<dbReference type="PANTHER" id="PTHR30055">
    <property type="entry name" value="HTH-TYPE TRANSCRIPTIONAL REGULATOR RUTR"/>
    <property type="match status" value="1"/>
</dbReference>
<dbReference type="Gene3D" id="1.10.357.10">
    <property type="entry name" value="Tetracycline Repressor, domain 2"/>
    <property type="match status" value="1"/>
</dbReference>
<feature type="domain" description="HTH tetR-type" evidence="3">
    <location>
        <begin position="20"/>
        <end position="80"/>
    </location>
</feature>
<reference evidence="5" key="1">
    <citation type="journal article" date="2019" name="Int. J. Syst. Evol. Microbiol.">
        <title>The Global Catalogue of Microorganisms (GCM) 10K type strain sequencing project: providing services to taxonomists for standard genome sequencing and annotation.</title>
        <authorList>
            <consortium name="The Broad Institute Genomics Platform"/>
            <consortium name="The Broad Institute Genome Sequencing Center for Infectious Disease"/>
            <person name="Wu L."/>
            <person name="Ma J."/>
        </authorList>
    </citation>
    <scope>NUCLEOTIDE SEQUENCE [LARGE SCALE GENOMIC DNA]</scope>
    <source>
        <strain evidence="5">JCM 16923</strain>
    </source>
</reference>
<comment type="caution">
    <text evidence="4">The sequence shown here is derived from an EMBL/GenBank/DDBJ whole genome shotgun (WGS) entry which is preliminary data.</text>
</comment>
<dbReference type="PROSITE" id="PS50977">
    <property type="entry name" value="HTH_TETR_2"/>
    <property type="match status" value="1"/>
</dbReference>
<keyword evidence="1 2" id="KW-0238">DNA-binding</keyword>
<evidence type="ECO:0000259" key="3">
    <source>
        <dbReference type="PROSITE" id="PS50977"/>
    </source>
</evidence>
<organism evidence="4 5">
    <name type="scientific">Gordonia caeni</name>
    <dbReference type="NCBI Taxonomy" id="1007097"/>
    <lineage>
        <taxon>Bacteria</taxon>
        <taxon>Bacillati</taxon>
        <taxon>Actinomycetota</taxon>
        <taxon>Actinomycetes</taxon>
        <taxon>Mycobacteriales</taxon>
        <taxon>Gordoniaceae</taxon>
        <taxon>Gordonia</taxon>
    </lineage>
</organism>
<evidence type="ECO:0000256" key="2">
    <source>
        <dbReference type="PROSITE-ProRule" id="PRU00335"/>
    </source>
</evidence>
<dbReference type="InterPro" id="IPR001647">
    <property type="entry name" value="HTH_TetR"/>
</dbReference>
<accession>A0ABP7P6X6</accession>
<dbReference type="PANTHER" id="PTHR30055:SF209">
    <property type="entry name" value="POSSIBLE TRANSCRIPTIONAL REGULATORY PROTEIN (PROBABLY TETR-FAMILY)"/>
    <property type="match status" value="1"/>
</dbReference>
<dbReference type="RefSeq" id="WP_344783359.1">
    <property type="nucleotide sequence ID" value="NZ_BAAAZW010000005.1"/>
</dbReference>
<dbReference type="InterPro" id="IPR050109">
    <property type="entry name" value="HTH-type_TetR-like_transc_reg"/>
</dbReference>
<feature type="DNA-binding region" description="H-T-H motif" evidence="2">
    <location>
        <begin position="43"/>
        <end position="62"/>
    </location>
</feature>
<evidence type="ECO:0000313" key="5">
    <source>
        <dbReference type="Proteomes" id="UP001418444"/>
    </source>
</evidence>
<evidence type="ECO:0000256" key="1">
    <source>
        <dbReference type="ARBA" id="ARBA00023125"/>
    </source>
</evidence>
<protein>
    <submittedName>
        <fullName evidence="4">TetR/AcrR family transcriptional regulator</fullName>
    </submittedName>
</protein>
<dbReference type="Proteomes" id="UP001418444">
    <property type="component" value="Unassembled WGS sequence"/>
</dbReference>
<dbReference type="Pfam" id="PF00440">
    <property type="entry name" value="TetR_N"/>
    <property type="match status" value="1"/>
</dbReference>
<dbReference type="EMBL" id="BAAAZW010000005">
    <property type="protein sequence ID" value="GAA3960645.1"/>
    <property type="molecule type" value="Genomic_DNA"/>
</dbReference>